<dbReference type="PANTHER" id="PTHR36531:SF6">
    <property type="entry name" value="DNA REPLICATION ATP-DEPENDENT HELICASE_NUCLEASE DNA2"/>
    <property type="match status" value="1"/>
</dbReference>
<dbReference type="NCBIfam" id="TIGR00372">
    <property type="entry name" value="cas4"/>
    <property type="match status" value="1"/>
</dbReference>
<dbReference type="Pfam" id="PF01930">
    <property type="entry name" value="Cas_Cas4"/>
    <property type="match status" value="1"/>
</dbReference>
<evidence type="ECO:0000256" key="3">
    <source>
        <dbReference type="ARBA" id="ARBA00012768"/>
    </source>
</evidence>
<evidence type="ECO:0000256" key="11">
    <source>
        <dbReference type="ARBA" id="ARBA00023118"/>
    </source>
</evidence>
<dbReference type="GO" id="GO:0046872">
    <property type="term" value="F:metal ion binding"/>
    <property type="evidence" value="ECO:0007669"/>
    <property type="project" value="UniProtKB-KW"/>
</dbReference>
<keyword evidence="5 13" id="KW-0540">Nuclease</keyword>
<dbReference type="GO" id="GO:0004527">
    <property type="term" value="F:exonuclease activity"/>
    <property type="evidence" value="ECO:0007669"/>
    <property type="project" value="UniProtKB-KW"/>
</dbReference>
<evidence type="ECO:0000256" key="4">
    <source>
        <dbReference type="ARBA" id="ARBA00020049"/>
    </source>
</evidence>
<comment type="cofactor">
    <cofactor evidence="1">
        <name>[4Fe-4S] cluster</name>
        <dbReference type="ChEBI" id="CHEBI:49883"/>
    </cofactor>
</comment>
<name>A0A451A6C9_9GAMM</name>
<evidence type="ECO:0000256" key="10">
    <source>
        <dbReference type="ARBA" id="ARBA00023014"/>
    </source>
</evidence>
<accession>A0A451A6C9</accession>
<keyword evidence="12 13" id="KW-0464">Manganese</keyword>
<protein>
    <recommendedName>
        <fullName evidence="4 13">CRISPR-associated exonuclease Cas4</fullName>
        <ecNumber evidence="3 13">3.1.12.1</ecNumber>
    </recommendedName>
</protein>
<gene>
    <name evidence="16" type="ORF">BECKTUN1418E_GA0071001_106811</name>
    <name evidence="15" type="ORF">BECKTUN1418F_GA0071002_10284</name>
</gene>
<dbReference type="InterPro" id="IPR011604">
    <property type="entry name" value="PDDEXK-like_dom_sf"/>
</dbReference>
<dbReference type="Gene3D" id="3.90.320.10">
    <property type="match status" value="1"/>
</dbReference>
<dbReference type="EMBL" id="CAADFY010000028">
    <property type="protein sequence ID" value="VFK53739.1"/>
    <property type="molecule type" value="Genomic_DNA"/>
</dbReference>
<evidence type="ECO:0000256" key="12">
    <source>
        <dbReference type="ARBA" id="ARBA00023211"/>
    </source>
</evidence>
<comment type="function">
    <text evidence="13">CRISPR (clustered regularly interspaced short palindromic repeat) is an adaptive immune system that provides protection against mobile genetic elements (viruses, transposable elements and conjugative plasmids). CRISPR clusters contain sequences complementary to antecedent mobile elements and target invading nucleic acids. CRISPR clusters are transcribed and processed into CRISPR RNA (crRNA).</text>
</comment>
<dbReference type="EMBL" id="CAADFV010000068">
    <property type="protein sequence ID" value="VFK61580.1"/>
    <property type="molecule type" value="Genomic_DNA"/>
</dbReference>
<evidence type="ECO:0000256" key="8">
    <source>
        <dbReference type="ARBA" id="ARBA00022839"/>
    </source>
</evidence>
<dbReference type="GO" id="GO:0051607">
    <property type="term" value="P:defense response to virus"/>
    <property type="evidence" value="ECO:0007669"/>
    <property type="project" value="UniProtKB-KW"/>
</dbReference>
<comment type="cofactor">
    <cofactor evidence="13">
        <name>Mg(2+)</name>
        <dbReference type="ChEBI" id="CHEBI:18420"/>
    </cofactor>
    <cofactor evidence="13">
        <name>Mn(2+)</name>
        <dbReference type="ChEBI" id="CHEBI:29035"/>
    </cofactor>
    <text evidence="13">Mg(2+) or Mn(2+) required for ssDNA cleavage activity.</text>
</comment>
<dbReference type="InterPro" id="IPR051827">
    <property type="entry name" value="Cas4_exonuclease"/>
</dbReference>
<dbReference type="PANTHER" id="PTHR36531">
    <property type="entry name" value="CRISPR-ASSOCIATED EXONUCLEASE CAS4"/>
    <property type="match status" value="1"/>
</dbReference>
<evidence type="ECO:0000256" key="2">
    <source>
        <dbReference type="ARBA" id="ARBA00009189"/>
    </source>
</evidence>
<keyword evidence="8 13" id="KW-0269">Exonuclease</keyword>
<keyword evidence="6 13" id="KW-0479">Metal-binding</keyword>
<dbReference type="InterPro" id="IPR013343">
    <property type="entry name" value="CRISPR-assoc_prot_Cas4"/>
</dbReference>
<keyword evidence="9 13" id="KW-0408">Iron</keyword>
<evidence type="ECO:0000313" key="15">
    <source>
        <dbReference type="EMBL" id="VFK53739.1"/>
    </source>
</evidence>
<dbReference type="GO" id="GO:0051536">
    <property type="term" value="F:iron-sulfur cluster binding"/>
    <property type="evidence" value="ECO:0007669"/>
    <property type="project" value="UniProtKB-KW"/>
</dbReference>
<dbReference type="InterPro" id="IPR022765">
    <property type="entry name" value="Dna2/Cas4_DUF83"/>
</dbReference>
<reference evidence="16" key="1">
    <citation type="submission" date="2019-02" db="EMBL/GenBank/DDBJ databases">
        <authorList>
            <person name="Gruber-Vodicka R. H."/>
            <person name="Seah K. B. B."/>
        </authorList>
    </citation>
    <scope>NUCLEOTIDE SEQUENCE</scope>
    <source>
        <strain evidence="16">BECK_BY2</strain>
        <strain evidence="15">BECK_BY3</strain>
    </source>
</reference>
<organism evidence="16">
    <name type="scientific">Candidatus Kentrum sp. TUN</name>
    <dbReference type="NCBI Taxonomy" id="2126343"/>
    <lineage>
        <taxon>Bacteria</taxon>
        <taxon>Pseudomonadati</taxon>
        <taxon>Pseudomonadota</taxon>
        <taxon>Gammaproteobacteria</taxon>
        <taxon>Candidatus Kentrum</taxon>
    </lineage>
</organism>
<proteinExistence type="inferred from homology"/>
<comment type="cofactor">
    <cofactor evidence="13">
        <name>iron-sulfur cluster</name>
        <dbReference type="ChEBI" id="CHEBI:30408"/>
    </cofactor>
</comment>
<keyword evidence="10 13" id="KW-0411">Iron-sulfur</keyword>
<evidence type="ECO:0000256" key="6">
    <source>
        <dbReference type="ARBA" id="ARBA00022723"/>
    </source>
</evidence>
<sequence length="214" mass="24330">MDDFLPLSALQHLAYCSRQFALIHIEQIWAENFFTAEGRVLHKNVDSGQVETRGDIHIARSLRLVSKELELSGIADVVEFHRVKNPHQKGIALPDHPGRWQPFPVEYKRGRSKREDWDRIQLCAQALCLEEMLGIPIEAGALFYGKTHRRELVSIDEKLRADTRSLAKQMHAIWAAAHTPPLDFGPKCKNCSLNGICLPDHSSASAYLERMLDQ</sequence>
<evidence type="ECO:0000256" key="9">
    <source>
        <dbReference type="ARBA" id="ARBA00023004"/>
    </source>
</evidence>
<evidence type="ECO:0000256" key="13">
    <source>
        <dbReference type="RuleBase" id="RU365022"/>
    </source>
</evidence>
<dbReference type="EC" id="3.1.12.1" evidence="3 13"/>
<comment type="similarity">
    <text evidence="2 13">Belongs to the CRISPR-associated exonuclease Cas4 family.</text>
</comment>
<evidence type="ECO:0000313" key="16">
    <source>
        <dbReference type="EMBL" id="VFK61580.1"/>
    </source>
</evidence>
<dbReference type="AlphaFoldDB" id="A0A451A6C9"/>
<keyword evidence="7 13" id="KW-0378">Hydrolase</keyword>
<keyword evidence="11 13" id="KW-0051">Antiviral defense</keyword>
<evidence type="ECO:0000259" key="14">
    <source>
        <dbReference type="Pfam" id="PF01930"/>
    </source>
</evidence>
<evidence type="ECO:0000256" key="1">
    <source>
        <dbReference type="ARBA" id="ARBA00001966"/>
    </source>
</evidence>
<evidence type="ECO:0000256" key="5">
    <source>
        <dbReference type="ARBA" id="ARBA00022722"/>
    </source>
</evidence>
<evidence type="ECO:0000256" key="7">
    <source>
        <dbReference type="ARBA" id="ARBA00022801"/>
    </source>
</evidence>
<feature type="domain" description="DUF83" evidence="14">
    <location>
        <begin position="103"/>
        <end position="198"/>
    </location>
</feature>